<sequence length="67" mass="7881">MKRVEIWWEFLQNINAELPAIKQKADELGLSLFYSINEDFIQDDALLLPLKEQSIKNCSRQMNDVLI</sequence>
<evidence type="ECO:0000313" key="1">
    <source>
        <dbReference type="EMBL" id="MCS4487998.1"/>
    </source>
</evidence>
<organism evidence="1 2">
    <name type="scientific">Streptococcus sciuri</name>
    <dbReference type="NCBI Taxonomy" id="2973939"/>
    <lineage>
        <taxon>Bacteria</taxon>
        <taxon>Bacillati</taxon>
        <taxon>Bacillota</taxon>
        <taxon>Bacilli</taxon>
        <taxon>Lactobacillales</taxon>
        <taxon>Streptococcaceae</taxon>
        <taxon>Streptococcus</taxon>
    </lineage>
</organism>
<dbReference type="EMBL" id="JANUXX010000003">
    <property type="protein sequence ID" value="MCS4487998.1"/>
    <property type="molecule type" value="Genomic_DNA"/>
</dbReference>
<accession>A0ABT2F6A4</accession>
<gene>
    <name evidence="1" type="ORF">NXS10_03340</name>
</gene>
<dbReference type="RefSeq" id="WP_259137646.1">
    <property type="nucleotide sequence ID" value="NZ_JANUXX010000003.1"/>
</dbReference>
<reference evidence="1 2" key="1">
    <citation type="journal article" date="2023" name="Int. J. Syst. Evol. Microbiol.">
        <title>Streptococcus sciuri sp. nov., Staphylococcus marylandisciuri sp. nov. and Staphylococcus americanisciuri sp. nov., isolated from faeces of eastern grey squirrel (Sciurus carolinensis).</title>
        <authorList>
            <person name="Volokhov D.V."/>
            <person name="Zagorodnyaya T.A."/>
            <person name="Furtak V.A."/>
            <person name="Nattanmai G."/>
            <person name="Randall L."/>
            <person name="Jose S."/>
            <person name="Gao Y."/>
            <person name="Eisenberg T."/>
            <person name="Delmonte P."/>
            <person name="Blom J."/>
            <person name="Mitchell K.K."/>
        </authorList>
    </citation>
    <scope>NUCLEOTIDE SEQUENCE [LARGE SCALE GENOMIC DNA]</scope>
    <source>
        <strain evidence="1 2">SQ9-PEA</strain>
    </source>
</reference>
<dbReference type="Gene3D" id="3.20.20.150">
    <property type="entry name" value="Divalent-metal-dependent TIM barrel enzymes"/>
    <property type="match status" value="1"/>
</dbReference>
<comment type="caution">
    <text evidence="1">The sequence shown here is derived from an EMBL/GenBank/DDBJ whole genome shotgun (WGS) entry which is preliminary data.</text>
</comment>
<evidence type="ECO:0000313" key="2">
    <source>
        <dbReference type="Proteomes" id="UP001206548"/>
    </source>
</evidence>
<protein>
    <submittedName>
        <fullName evidence="1">Uncharacterized protein</fullName>
    </submittedName>
</protein>
<proteinExistence type="predicted"/>
<dbReference type="Proteomes" id="UP001206548">
    <property type="component" value="Unassembled WGS sequence"/>
</dbReference>
<keyword evidence="2" id="KW-1185">Reference proteome</keyword>
<name>A0ABT2F6A4_9STRE</name>